<protein>
    <submittedName>
        <fullName evidence="2">SMP-30/gluconolactonase/LRE family protein</fullName>
    </submittedName>
</protein>
<evidence type="ECO:0000313" key="3">
    <source>
        <dbReference type="Proteomes" id="UP001476807"/>
    </source>
</evidence>
<dbReference type="Gene3D" id="2.120.10.30">
    <property type="entry name" value="TolB, C-terminal domain"/>
    <property type="match status" value="1"/>
</dbReference>
<organism evidence="2 3">
    <name type="scientific">Pontibacter populi</name>
    <dbReference type="NCBI Taxonomy" id="890055"/>
    <lineage>
        <taxon>Bacteria</taxon>
        <taxon>Pseudomonadati</taxon>
        <taxon>Bacteroidota</taxon>
        <taxon>Cytophagia</taxon>
        <taxon>Cytophagales</taxon>
        <taxon>Hymenobacteraceae</taxon>
        <taxon>Pontibacter</taxon>
    </lineage>
</organism>
<sequence length="288" mass="32543">MRLLLRYTFVLFIVAALQSCSSLLTSKGPVELKQVWASDNTLRTPESVLYDPERQVLYVSNINQSKDRKDGDGFISKLNPQGEIEELYWVTGLNNPKGMALHNNVLYVSDVDEVVTIAAQTGAILGRYKADNSEALNDVTVDDEGNVYISDMAEKSIYQMRNGRITEWLDNTKRENPNGLYLDGNRLVVAFMSSGKVRYLDSESKEFEDLTDKIKNADGVTKAGTDGYFVSSWDGEVWYVNMEGKKWKVLDTKAKNINAADITYSKETQLLYVPTFRDNRVVAYSVTY</sequence>
<feature type="domain" description="SMP-30/Gluconolactonase/LRE-like region" evidence="1">
    <location>
        <begin position="45"/>
        <end position="262"/>
    </location>
</feature>
<name>A0ABV1RQZ1_9BACT</name>
<proteinExistence type="predicted"/>
<dbReference type="InterPro" id="IPR013658">
    <property type="entry name" value="SGL"/>
</dbReference>
<dbReference type="InterPro" id="IPR011042">
    <property type="entry name" value="6-blade_b-propeller_TolB-like"/>
</dbReference>
<evidence type="ECO:0000313" key="2">
    <source>
        <dbReference type="EMBL" id="MER2996801.1"/>
    </source>
</evidence>
<keyword evidence="3" id="KW-1185">Reference proteome</keyword>
<dbReference type="RefSeq" id="WP_350411135.1">
    <property type="nucleotide sequence ID" value="NZ_JBEOKT010000003.1"/>
</dbReference>
<comment type="caution">
    <text evidence="2">The sequence shown here is derived from an EMBL/GenBank/DDBJ whole genome shotgun (WGS) entry which is preliminary data.</text>
</comment>
<dbReference type="Proteomes" id="UP001476807">
    <property type="component" value="Unassembled WGS sequence"/>
</dbReference>
<dbReference type="SUPFAM" id="SSF63829">
    <property type="entry name" value="Calcium-dependent phosphotriesterase"/>
    <property type="match status" value="1"/>
</dbReference>
<dbReference type="EMBL" id="JBEOKT010000003">
    <property type="protein sequence ID" value="MER2996801.1"/>
    <property type="molecule type" value="Genomic_DNA"/>
</dbReference>
<dbReference type="Pfam" id="PF08450">
    <property type="entry name" value="SGL"/>
    <property type="match status" value="1"/>
</dbReference>
<gene>
    <name evidence="2" type="ORF">ABS362_04545</name>
</gene>
<evidence type="ECO:0000259" key="1">
    <source>
        <dbReference type="Pfam" id="PF08450"/>
    </source>
</evidence>
<accession>A0ABV1RQZ1</accession>
<dbReference type="PROSITE" id="PS51257">
    <property type="entry name" value="PROKAR_LIPOPROTEIN"/>
    <property type="match status" value="1"/>
</dbReference>
<reference evidence="2 3" key="1">
    <citation type="submission" date="2024-06" db="EMBL/GenBank/DDBJ databases">
        <title>Pontibacter populi HYL7-15.</title>
        <authorList>
            <person name="Kim M.K."/>
        </authorList>
    </citation>
    <scope>NUCLEOTIDE SEQUENCE [LARGE SCALE GENOMIC DNA]</scope>
    <source>
        <strain evidence="2 3">HYL7-15</strain>
    </source>
</reference>